<evidence type="ECO:0000313" key="5">
    <source>
        <dbReference type="Proteomes" id="UP000198539"/>
    </source>
</evidence>
<dbReference type="OrthoDB" id="7869371at2"/>
<dbReference type="AlphaFoldDB" id="A0A1H3BGY0"/>
<dbReference type="RefSeq" id="WP_092890766.1">
    <property type="nucleotide sequence ID" value="NZ_CP061498.1"/>
</dbReference>
<dbReference type="STRING" id="564137.SAMN04488238_10849"/>
<evidence type="ECO:0000313" key="4">
    <source>
        <dbReference type="EMBL" id="SDX41157.1"/>
    </source>
</evidence>
<sequence length="303" mass="30946">MTGTPDILCIGAVLWDVLGRAPTLMQAGDDVPGRITRAPGGVALNIAATLAREGLRPALLGVVGRDTEGTALIAACDELGLDTRFLYYAPDMPTDRYMAIEGDNGLIAAIADAHALEAAGAQILQPLGDGTLGSAGQPYPGLIVLDGNLTVAQLTAIATSVLFSRADLRVAAASPGKAARLTPLLAHPRATIYVNLAEARVLCNAALTNSADAARALNALGAARVVVTDGAHPASDALRGPEGTRPDVLTHCPPQVRMARVTGAGDTFMAAHIAAERRGADRPTALLLALQTAARHVATGLTA</sequence>
<keyword evidence="5" id="KW-1185">Reference proteome</keyword>
<accession>A0A1H3BGY0</accession>
<dbReference type="GO" id="GO:0016301">
    <property type="term" value="F:kinase activity"/>
    <property type="evidence" value="ECO:0007669"/>
    <property type="project" value="UniProtKB-KW"/>
</dbReference>
<evidence type="ECO:0000256" key="1">
    <source>
        <dbReference type="ARBA" id="ARBA00022679"/>
    </source>
</evidence>
<proteinExistence type="predicted"/>
<reference evidence="4 5" key="1">
    <citation type="submission" date="2016-10" db="EMBL/GenBank/DDBJ databases">
        <authorList>
            <person name="de Groot N.N."/>
        </authorList>
    </citation>
    <scope>NUCLEOTIDE SEQUENCE [LARGE SCALE GENOMIC DNA]</scope>
    <source>
        <strain evidence="4 5">CGMCC 1.8894</strain>
    </source>
</reference>
<dbReference type="EMBL" id="FNOM01000008">
    <property type="protein sequence ID" value="SDX41157.1"/>
    <property type="molecule type" value="Genomic_DNA"/>
</dbReference>
<dbReference type="Pfam" id="PF00294">
    <property type="entry name" value="PfkB"/>
    <property type="match status" value="1"/>
</dbReference>
<dbReference type="InterPro" id="IPR002173">
    <property type="entry name" value="Carboh/pur_kinase_PfkB_CS"/>
</dbReference>
<organism evidence="4 5">
    <name type="scientific">Roseicitreum antarcticum</name>
    <dbReference type="NCBI Taxonomy" id="564137"/>
    <lineage>
        <taxon>Bacteria</taxon>
        <taxon>Pseudomonadati</taxon>
        <taxon>Pseudomonadota</taxon>
        <taxon>Alphaproteobacteria</taxon>
        <taxon>Rhodobacterales</taxon>
        <taxon>Paracoccaceae</taxon>
        <taxon>Roseicitreum</taxon>
    </lineage>
</organism>
<keyword evidence="1" id="KW-0808">Transferase</keyword>
<dbReference type="InterPro" id="IPR011611">
    <property type="entry name" value="PfkB_dom"/>
</dbReference>
<dbReference type="PANTHER" id="PTHR10584:SF166">
    <property type="entry name" value="RIBOKINASE"/>
    <property type="match status" value="1"/>
</dbReference>
<dbReference type="PROSITE" id="PS00583">
    <property type="entry name" value="PFKB_KINASES_1"/>
    <property type="match status" value="1"/>
</dbReference>
<keyword evidence="2 4" id="KW-0418">Kinase</keyword>
<evidence type="ECO:0000256" key="2">
    <source>
        <dbReference type="ARBA" id="ARBA00022777"/>
    </source>
</evidence>
<dbReference type="SUPFAM" id="SSF53613">
    <property type="entry name" value="Ribokinase-like"/>
    <property type="match status" value="1"/>
</dbReference>
<name>A0A1H3BGY0_9RHOB</name>
<dbReference type="InterPro" id="IPR029056">
    <property type="entry name" value="Ribokinase-like"/>
</dbReference>
<gene>
    <name evidence="4" type="ORF">SAMN04488238_10849</name>
</gene>
<evidence type="ECO:0000259" key="3">
    <source>
        <dbReference type="Pfam" id="PF00294"/>
    </source>
</evidence>
<dbReference type="PANTHER" id="PTHR10584">
    <property type="entry name" value="SUGAR KINASE"/>
    <property type="match status" value="1"/>
</dbReference>
<dbReference type="Gene3D" id="3.40.1190.20">
    <property type="match status" value="1"/>
</dbReference>
<dbReference type="Proteomes" id="UP000198539">
    <property type="component" value="Unassembled WGS sequence"/>
</dbReference>
<protein>
    <submittedName>
        <fullName evidence="4">Sugar or nucleoside kinase, ribokinase family</fullName>
    </submittedName>
</protein>
<feature type="domain" description="Carbohydrate kinase PfkB" evidence="3">
    <location>
        <begin position="6"/>
        <end position="295"/>
    </location>
</feature>